<keyword evidence="4" id="KW-1185">Reference proteome</keyword>
<sequence length="377" mass="41804">MAIGKEFWSQITVNSQRAKSRQLIALYIDHQVVSMASHAHLSRPQIRLRPRQAKKRLGLIGTARLQSAYKPATITQSLSLSHIAKKLRGLKSSTRVVIVFPHHFFTPLDITLPSALNPSELSTTIDWAIEQQGFAPAQDWAWDLVDTPVASTTQALLLITQAQIDLYCERLGLNRSKIAAVVPDTGLCKLTSTESPDFETHGPWLASTHLPALHSALETLPKLIKPNLAYNTAKRLSQHYRHGAFQVGSLLLCILACIYFLWPQQPSPITVPQVISLPNLAVSHPIAQHLQLWQQILLQANPALQLQSLEFRRGRWYLSASVSTQSHAQGDVTASAPAMGQQWIAQLQDSLPAPWTVRLVSSHSEAAQTKLELEISQ</sequence>
<accession>A0A327WVT5</accession>
<gene>
    <name evidence="1" type="ORF">B0I24_10962</name>
    <name evidence="2" type="ORF">CWE07_10205</name>
</gene>
<evidence type="ECO:0000313" key="4">
    <source>
        <dbReference type="Proteomes" id="UP000287865"/>
    </source>
</evidence>
<dbReference type="EMBL" id="PIPK01000009">
    <property type="protein sequence ID" value="RUO22842.1"/>
    <property type="molecule type" value="Genomic_DNA"/>
</dbReference>
<comment type="caution">
    <text evidence="1">The sequence shown here is derived from an EMBL/GenBank/DDBJ whole genome shotgun (WGS) entry which is preliminary data.</text>
</comment>
<reference evidence="1 3" key="2">
    <citation type="submission" date="2018-06" db="EMBL/GenBank/DDBJ databases">
        <title>Genomic Encyclopedia of Type Strains, Phase III (KMG-III): the genomes of soil and plant-associated and newly described type strains.</title>
        <authorList>
            <person name="Whitman W."/>
        </authorList>
    </citation>
    <scope>NUCLEOTIDE SEQUENCE [LARGE SCALE GENOMIC DNA]</scope>
    <source>
        <strain evidence="1 3">CGMCC 1.15366</strain>
    </source>
</reference>
<dbReference type="InterPro" id="IPR043129">
    <property type="entry name" value="ATPase_NBD"/>
</dbReference>
<evidence type="ECO:0000313" key="3">
    <source>
        <dbReference type="Proteomes" id="UP000249203"/>
    </source>
</evidence>
<protein>
    <submittedName>
        <fullName evidence="1">Uncharacterized protein</fullName>
    </submittedName>
</protein>
<dbReference type="AlphaFoldDB" id="A0A327WVT5"/>
<dbReference type="SUPFAM" id="SSF53067">
    <property type="entry name" value="Actin-like ATPase domain"/>
    <property type="match status" value="1"/>
</dbReference>
<reference evidence="2 4" key="1">
    <citation type="journal article" date="2018" name="Front. Microbiol.">
        <title>Genome-Based Analysis Reveals the Taxonomy and Diversity of the Family Idiomarinaceae.</title>
        <authorList>
            <person name="Liu Y."/>
            <person name="Lai Q."/>
            <person name="Shao Z."/>
        </authorList>
    </citation>
    <scope>NUCLEOTIDE SEQUENCE [LARGE SCALE GENOMIC DNA]</scope>
    <source>
        <strain evidence="2 4">CF12-14</strain>
    </source>
</reference>
<dbReference type="Proteomes" id="UP000287865">
    <property type="component" value="Unassembled WGS sequence"/>
</dbReference>
<evidence type="ECO:0000313" key="2">
    <source>
        <dbReference type="EMBL" id="RUO22842.1"/>
    </source>
</evidence>
<proteinExistence type="predicted"/>
<dbReference type="Proteomes" id="UP000249203">
    <property type="component" value="Unassembled WGS sequence"/>
</dbReference>
<name>A0A327WVT5_9GAMM</name>
<evidence type="ECO:0000313" key="1">
    <source>
        <dbReference type="EMBL" id="RAJ96381.1"/>
    </source>
</evidence>
<dbReference type="EMBL" id="QLMD01000009">
    <property type="protein sequence ID" value="RAJ96381.1"/>
    <property type="molecule type" value="Genomic_DNA"/>
</dbReference>
<organism evidence="1 3">
    <name type="scientific">Aliidiomarina maris</name>
    <dbReference type="NCBI Taxonomy" id="531312"/>
    <lineage>
        <taxon>Bacteria</taxon>
        <taxon>Pseudomonadati</taxon>
        <taxon>Pseudomonadota</taxon>
        <taxon>Gammaproteobacteria</taxon>
        <taxon>Alteromonadales</taxon>
        <taxon>Idiomarinaceae</taxon>
        <taxon>Aliidiomarina</taxon>
    </lineage>
</organism>